<dbReference type="Proteomes" id="UP001174677">
    <property type="component" value="Chromosome 6"/>
</dbReference>
<feature type="non-terminal residue" evidence="1">
    <location>
        <position position="139"/>
    </location>
</feature>
<protein>
    <submittedName>
        <fullName evidence="1">Uncharacterized protein</fullName>
    </submittedName>
</protein>
<comment type="caution">
    <text evidence="1">The sequence shown here is derived from an EMBL/GenBank/DDBJ whole genome shotgun (WGS) entry which is preliminary data.</text>
</comment>
<accession>A0ABQ9MHH5</accession>
<dbReference type="PANTHER" id="PTHR37807">
    <property type="entry name" value="OS07G0160300 PROTEIN"/>
    <property type="match status" value="1"/>
</dbReference>
<dbReference type="PANTHER" id="PTHR37807:SF4">
    <property type="entry name" value="DC1 DOMAIN-CONTAINING PROTEIN"/>
    <property type="match status" value="1"/>
</dbReference>
<proteinExistence type="predicted"/>
<dbReference type="InterPro" id="IPR027417">
    <property type="entry name" value="P-loop_NTPase"/>
</dbReference>
<name>A0ABQ9MHH5_HEVBR</name>
<reference evidence="1" key="1">
    <citation type="journal article" date="2023" name="Plant Biotechnol. J.">
        <title>Chromosome-level wild Hevea brasiliensis genome provides new tools for genomic-assisted breeding and valuable loci to elevate rubber yield.</title>
        <authorList>
            <person name="Cheng H."/>
            <person name="Song X."/>
            <person name="Hu Y."/>
            <person name="Wu T."/>
            <person name="Yang Q."/>
            <person name="An Z."/>
            <person name="Feng S."/>
            <person name="Deng Z."/>
            <person name="Wu W."/>
            <person name="Zeng X."/>
            <person name="Tu M."/>
            <person name="Wang X."/>
            <person name="Huang H."/>
        </authorList>
    </citation>
    <scope>NUCLEOTIDE SEQUENCE</scope>
    <source>
        <strain evidence="1">MT/VB/25A 57/8</strain>
    </source>
</reference>
<organism evidence="1 2">
    <name type="scientific">Hevea brasiliensis</name>
    <name type="common">Para rubber tree</name>
    <name type="synonym">Siphonia brasiliensis</name>
    <dbReference type="NCBI Taxonomy" id="3981"/>
    <lineage>
        <taxon>Eukaryota</taxon>
        <taxon>Viridiplantae</taxon>
        <taxon>Streptophyta</taxon>
        <taxon>Embryophyta</taxon>
        <taxon>Tracheophyta</taxon>
        <taxon>Spermatophyta</taxon>
        <taxon>Magnoliopsida</taxon>
        <taxon>eudicotyledons</taxon>
        <taxon>Gunneridae</taxon>
        <taxon>Pentapetalae</taxon>
        <taxon>rosids</taxon>
        <taxon>fabids</taxon>
        <taxon>Malpighiales</taxon>
        <taxon>Euphorbiaceae</taxon>
        <taxon>Crotonoideae</taxon>
        <taxon>Micrandreae</taxon>
        <taxon>Hevea</taxon>
    </lineage>
</organism>
<gene>
    <name evidence="1" type="ORF">P3X46_010207</name>
</gene>
<sequence length="139" mass="15669">MEPLELPNPLFIAIKDDSADSSKIACELAAFLKCPLINQNDITRILRTVDPSLPFLQTKLSQELAQNFEAVCQIALTQLSMKMRVIINATLSDPDRVDRLVQLASSWKAPLIIVSCETEDNMNDDSYNVERIHKLRVDI</sequence>
<dbReference type="Gene3D" id="3.40.50.300">
    <property type="entry name" value="P-loop containing nucleotide triphosphate hydrolases"/>
    <property type="match status" value="1"/>
</dbReference>
<dbReference type="EMBL" id="JARPOI010000006">
    <property type="protein sequence ID" value="KAJ9178313.1"/>
    <property type="molecule type" value="Genomic_DNA"/>
</dbReference>
<evidence type="ECO:0000313" key="2">
    <source>
        <dbReference type="Proteomes" id="UP001174677"/>
    </source>
</evidence>
<keyword evidence="2" id="KW-1185">Reference proteome</keyword>
<evidence type="ECO:0000313" key="1">
    <source>
        <dbReference type="EMBL" id="KAJ9178313.1"/>
    </source>
</evidence>